<dbReference type="InterPro" id="IPR032083">
    <property type="entry name" value="DUF4811"/>
</dbReference>
<organism evidence="2 3">
    <name type="scientific">Fructobacillus papyrifericola</name>
    <dbReference type="NCBI Taxonomy" id="2713172"/>
    <lineage>
        <taxon>Bacteria</taxon>
        <taxon>Bacillati</taxon>
        <taxon>Bacillota</taxon>
        <taxon>Bacilli</taxon>
        <taxon>Lactobacillales</taxon>
        <taxon>Lactobacillaceae</taxon>
        <taxon>Fructobacillus</taxon>
    </lineage>
</organism>
<keyword evidence="1" id="KW-1133">Transmembrane helix</keyword>
<comment type="caution">
    <text evidence="2">The sequence shown here is derived from an EMBL/GenBank/DDBJ whole genome shotgun (WGS) entry which is preliminary data.</text>
</comment>
<evidence type="ECO:0000313" key="2">
    <source>
        <dbReference type="EMBL" id="MBS9336501.1"/>
    </source>
</evidence>
<feature type="transmembrane region" description="Helical" evidence="1">
    <location>
        <begin position="27"/>
        <end position="46"/>
    </location>
</feature>
<keyword evidence="1" id="KW-0472">Membrane</keyword>
<reference evidence="2 3" key="1">
    <citation type="submission" date="2020-02" db="EMBL/GenBank/DDBJ databases">
        <title>Fructobacillus sp. isolated from paper mulberry of Taiwan.</title>
        <authorList>
            <person name="Lin S.-T."/>
        </authorList>
    </citation>
    <scope>NUCLEOTIDE SEQUENCE [LARGE SCALE GENOMIC DNA]</scope>
    <source>
        <strain evidence="2 3">M1-21</strain>
    </source>
</reference>
<name>A0ABS5QTH7_9LACO</name>
<dbReference type="Proteomes" id="UP000735205">
    <property type="component" value="Unassembled WGS sequence"/>
</dbReference>
<protein>
    <submittedName>
        <fullName evidence="2">DUF4811 domain-containing protein</fullName>
    </submittedName>
</protein>
<sequence length="176" mass="19588">MLIWIIALLAVLTMVSLFALKMKSLKMIFGGLFAILTLAASGMLAANMNSHYGMEKTTTTTTKQVYSILPAQSPVSAVAVKKIGSDNYVLVYKDAATDAQGSTHFVPNTKKVVEAVKQRATYQKGNVTTAEVKTKTVKWTYKSDFYKFLFKQKDEDNIVSVRHTLIVPNTWRVVEK</sequence>
<gene>
    <name evidence="2" type="ORF">G6R28_04555</name>
</gene>
<proteinExistence type="predicted"/>
<dbReference type="RefSeq" id="WP_213793057.1">
    <property type="nucleotide sequence ID" value="NZ_JAAMFJ010000002.1"/>
</dbReference>
<keyword evidence="3" id="KW-1185">Reference proteome</keyword>
<evidence type="ECO:0000313" key="3">
    <source>
        <dbReference type="Proteomes" id="UP000735205"/>
    </source>
</evidence>
<keyword evidence="1" id="KW-0812">Transmembrane</keyword>
<evidence type="ECO:0000256" key="1">
    <source>
        <dbReference type="SAM" id="Phobius"/>
    </source>
</evidence>
<dbReference type="Pfam" id="PF16069">
    <property type="entry name" value="DUF4811"/>
    <property type="match status" value="1"/>
</dbReference>
<dbReference type="EMBL" id="JAAMFJ010000002">
    <property type="protein sequence ID" value="MBS9336501.1"/>
    <property type="molecule type" value="Genomic_DNA"/>
</dbReference>
<accession>A0ABS5QTH7</accession>